<evidence type="ECO:0000313" key="7">
    <source>
        <dbReference type="Proteomes" id="UP001589813"/>
    </source>
</evidence>
<keyword evidence="7" id="KW-1185">Reference proteome</keyword>
<evidence type="ECO:0000256" key="4">
    <source>
        <dbReference type="ARBA" id="ARBA00023136"/>
    </source>
</evidence>
<keyword evidence="3" id="KW-0732">Signal</keyword>
<dbReference type="PANTHER" id="PTHR38776:SF1">
    <property type="entry name" value="MLTA-INTERACTING PROTEIN-RELATED"/>
    <property type="match status" value="1"/>
</dbReference>
<evidence type="ECO:0000256" key="1">
    <source>
        <dbReference type="ARBA" id="ARBA00004442"/>
    </source>
</evidence>
<evidence type="ECO:0000313" key="6">
    <source>
        <dbReference type="EMBL" id="MFC0048968.1"/>
    </source>
</evidence>
<name>A0ABV6BHH5_9GAMM</name>
<dbReference type="RefSeq" id="WP_377243979.1">
    <property type="nucleotide sequence ID" value="NZ_JBHLXP010000003.1"/>
</dbReference>
<comment type="caution">
    <text evidence="6">The sequence shown here is derived from an EMBL/GenBank/DDBJ whole genome shotgun (WGS) entry which is preliminary data.</text>
</comment>
<dbReference type="Proteomes" id="UP001589813">
    <property type="component" value="Unassembled WGS sequence"/>
</dbReference>
<evidence type="ECO:0000256" key="2">
    <source>
        <dbReference type="ARBA" id="ARBA00005722"/>
    </source>
</evidence>
<evidence type="ECO:0000256" key="3">
    <source>
        <dbReference type="ARBA" id="ARBA00022729"/>
    </source>
</evidence>
<keyword evidence="5" id="KW-0998">Cell outer membrane</keyword>
<comment type="subcellular location">
    <subcellularLocation>
        <location evidence="1">Cell outer membrane</location>
    </subcellularLocation>
</comment>
<dbReference type="EMBL" id="JBHLXP010000003">
    <property type="protein sequence ID" value="MFC0048968.1"/>
    <property type="molecule type" value="Genomic_DNA"/>
</dbReference>
<accession>A0ABV6BHH5</accession>
<keyword evidence="4" id="KW-0472">Membrane</keyword>
<evidence type="ECO:0000256" key="5">
    <source>
        <dbReference type="ARBA" id="ARBA00023237"/>
    </source>
</evidence>
<organism evidence="6 7">
    <name type="scientific">Rheinheimera tilapiae</name>
    <dbReference type="NCBI Taxonomy" id="875043"/>
    <lineage>
        <taxon>Bacteria</taxon>
        <taxon>Pseudomonadati</taxon>
        <taxon>Pseudomonadota</taxon>
        <taxon>Gammaproteobacteria</taxon>
        <taxon>Chromatiales</taxon>
        <taxon>Chromatiaceae</taxon>
        <taxon>Rheinheimera</taxon>
    </lineage>
</organism>
<proteinExistence type="inferred from homology"/>
<reference evidence="6 7" key="1">
    <citation type="submission" date="2024-09" db="EMBL/GenBank/DDBJ databases">
        <authorList>
            <person name="Sun Q."/>
            <person name="Mori K."/>
        </authorList>
    </citation>
    <scope>NUCLEOTIDE SEQUENCE [LARGE SCALE GENOMIC DNA]</scope>
    <source>
        <strain evidence="6 7">KCTC 23315</strain>
    </source>
</reference>
<dbReference type="InterPro" id="IPR010583">
    <property type="entry name" value="MipA"/>
</dbReference>
<protein>
    <submittedName>
        <fullName evidence="6">MipA/OmpV family protein</fullName>
    </submittedName>
</protein>
<dbReference type="PANTHER" id="PTHR38776">
    <property type="entry name" value="MLTA-INTERACTING PROTEIN-RELATED"/>
    <property type="match status" value="1"/>
</dbReference>
<sequence length="269" mass="30664">MRPWWCLFFLILSSTRCDASWDELEFTGYLAVGTGFQRALVGPLDRTVNDKLLLNLSADLQYRNFFIESDDRRNVLRYGSGLLGYHLQQQEDSALSLIGTNYHDAIGPDLNTGTGRAHLPELDGLQLRDSDFLLGLRYQRFWQQHYMAVEIGQDIESHYSQQLRLLYSYRQPLRNWDLYYNVGVSFSAARLVNYYYGVSAAESQSGRPTYSAGAGQQLHLGVSALYPLSTDWLLELGLAVNGFSSAYTGSPLVTRNSEFRSLVKFRYVF</sequence>
<comment type="similarity">
    <text evidence="2">Belongs to the MipA/OmpV family.</text>
</comment>
<gene>
    <name evidence="6" type="ORF">ACFFJP_11795</name>
</gene>
<dbReference type="Pfam" id="PF06629">
    <property type="entry name" value="MipA"/>
    <property type="match status" value="1"/>
</dbReference>